<evidence type="ECO:0000313" key="4">
    <source>
        <dbReference type="WBParaSite" id="HPLM_0001168501-mRNA-1"/>
    </source>
</evidence>
<accession>A0A0N4WKR2</accession>
<dbReference type="PANTHER" id="PTHR47027">
    <property type="entry name" value="REVERSE TRANSCRIPTASE DOMAIN-CONTAINING PROTEIN"/>
    <property type="match status" value="1"/>
</dbReference>
<dbReference type="EMBL" id="UZAF01017632">
    <property type="protein sequence ID" value="VDO43511.1"/>
    <property type="molecule type" value="Genomic_DNA"/>
</dbReference>
<dbReference type="AlphaFoldDB" id="A0A0N4WKR2"/>
<keyword evidence="3" id="KW-1185">Reference proteome</keyword>
<name>A0A0N4WKR2_HAEPC</name>
<dbReference type="STRING" id="6290.A0A0N4WKR2"/>
<evidence type="ECO:0000313" key="2">
    <source>
        <dbReference type="EMBL" id="VDO43511.1"/>
    </source>
</evidence>
<reference evidence="4" key="1">
    <citation type="submission" date="2017-02" db="UniProtKB">
        <authorList>
            <consortium name="WormBaseParasite"/>
        </authorList>
    </citation>
    <scope>IDENTIFICATION</scope>
</reference>
<proteinExistence type="predicted"/>
<dbReference type="OrthoDB" id="410104at2759"/>
<dbReference type="PANTHER" id="PTHR47027:SF29">
    <property type="entry name" value="C2H2-TYPE DOMAIN-CONTAINING PROTEIN"/>
    <property type="match status" value="1"/>
</dbReference>
<organism evidence="4">
    <name type="scientific">Haemonchus placei</name>
    <name type="common">Barber's pole worm</name>
    <dbReference type="NCBI Taxonomy" id="6290"/>
    <lineage>
        <taxon>Eukaryota</taxon>
        <taxon>Metazoa</taxon>
        <taxon>Ecdysozoa</taxon>
        <taxon>Nematoda</taxon>
        <taxon>Chromadorea</taxon>
        <taxon>Rhabditida</taxon>
        <taxon>Rhabditina</taxon>
        <taxon>Rhabditomorpha</taxon>
        <taxon>Strongyloidea</taxon>
        <taxon>Trichostrongylidae</taxon>
        <taxon>Haemonchus</taxon>
    </lineage>
</organism>
<dbReference type="Proteomes" id="UP000268014">
    <property type="component" value="Unassembled WGS sequence"/>
</dbReference>
<reference evidence="2 3" key="2">
    <citation type="submission" date="2018-11" db="EMBL/GenBank/DDBJ databases">
        <authorList>
            <consortium name="Pathogen Informatics"/>
        </authorList>
    </citation>
    <scope>NUCLEOTIDE SEQUENCE [LARGE SCALE GENOMIC DNA]</scope>
    <source>
        <strain evidence="2 3">MHpl1</strain>
    </source>
</reference>
<evidence type="ECO:0000256" key="1">
    <source>
        <dbReference type="SAM" id="MobiDB-lite"/>
    </source>
</evidence>
<feature type="region of interest" description="Disordered" evidence="1">
    <location>
        <begin position="156"/>
        <end position="181"/>
    </location>
</feature>
<dbReference type="WBParaSite" id="HPLM_0001168501-mRNA-1">
    <property type="protein sequence ID" value="HPLM_0001168501-mRNA-1"/>
    <property type="gene ID" value="HPLM_0001168501"/>
</dbReference>
<gene>
    <name evidence="2" type="ORF">HPLM_LOCUS11677</name>
</gene>
<protein>
    <submittedName>
        <fullName evidence="4">Reverse transcriptase domain-containing protein</fullName>
    </submittedName>
</protein>
<evidence type="ECO:0000313" key="3">
    <source>
        <dbReference type="Proteomes" id="UP000268014"/>
    </source>
</evidence>
<sequence length="463" mass="52448">MATSIGCLFIGTINSRSISTAARQIKLDHGEGQIRYIHRNEATVPRNGSEELPSGTILFHSGAETAHRGISFVVRQPLACEERFTPISDRLRTLYHPSLKEVEHACRRIPKGCAPILLADMNAKVGRYTPDAPNDRGRILTAMLTKLGLRAWNVRGKPQMDAGPPEQTPQESASEHRLSSPSESLSKITYLHLVASHTPPFAKQLEDIRPLKTIIVQKEIDIGRSMIEVQRKEVLRKRRLLINLSKTGEFPQRATEIEHFRPLPLYRDTQSSYESHLESRRQKLEESESPSQVGFRRKYFFLNKVHVLKQIAEKSAEYNFPVHVALVDYKKALESLAWSTMWTALAKRDVHPKLIDMLRRLYESSSTPVLVNTRPVTVTMQRGIKQGDTCSPKLFNAPLQMVLDSNDWEECGLSIGGGLLLSLEYADDVTWLPLVPCSKRCCNSFQMHLLRSDSTLTQKSQNY</sequence>